<reference evidence="2 3" key="1">
    <citation type="journal article" date="2018" name="Sci. Rep.">
        <title>A complete Leishmania donovani reference genome identifies novel genetic variations associated with virulence.</title>
        <authorList>
            <person name="Lypaczewski P."/>
            <person name="Hoshizaki J."/>
            <person name="Zhang W.-W."/>
            <person name="McCall L.-I."/>
            <person name="Torcivia-Rodriguez J."/>
            <person name="Simonyan V."/>
            <person name="Kaur A."/>
            <person name="Dewar K."/>
            <person name="Matlashewski G."/>
        </authorList>
    </citation>
    <scope>NUCLEOTIDE SEQUENCE [LARGE SCALE GENOMIC DNA]</scope>
    <source>
        <strain evidence="2 3">LdCL</strain>
    </source>
</reference>
<protein>
    <submittedName>
        <fullName evidence="2">Uncharacterized protein</fullName>
    </submittedName>
</protein>
<evidence type="ECO:0000313" key="2">
    <source>
        <dbReference type="EMBL" id="AYU77258.1"/>
    </source>
</evidence>
<sequence>MPQLQQLSTHRAAGSAQPFIKHPDAPQPSTASFHAPATPVPRAVLFNTAGGFAYQVMTSAIEKAKAPTVSIFTVRRIPVANSRALSLHLAAAASCRLPFCVVEGGVTWSDVVMTLMLPQPERPPSHMGWNVQVLGQDVDSGAWVPITPSLSSRLETRYFLCTDVEVLFGHYQTSVLYMQAIPLTAETAGPDWRTPLQQSSAAGAAPPPAPIKAPRRGSASAPSSSASQPRATTGADTASARLAGKARPCSLSADLGLAAQAPSTPPLSPPSAHAMWSLAAFVKQQERWGRRCQELRQRAAGVTPREALQQVREELRFCRAAFGVDGVVAPTCADKGVATWALSLLEHQCTTLADDVYAACTEGRNDHRFLLRLARSRLGRAFQLACKVIHVADSVLSAAGAADDAGVVLSDFPRDWLALLLASLRLRSLRHLALARACGAVSNGKPQSPWTMEALVDEAVQTAGWILEALFSICERGEIPGLAQAALAETLLTCALSLAELAAYLSTNTSHRCELMAAAVHVCRVRFQLTHGDGDAHWLPQCVSDVVARMQTKFSRIPLTSSAFTEYAALIRQLRDSAECAEMCNRPAAAHAGAPPADVQPEPLPLGYTVTRLPVTAAVDAAFVRGNTLVRELRRTAAAVQRAVQRSSTAPSSWKDPPQSPYRRTGPESTEHFQTRSSPQASEAT</sequence>
<dbReference type="EMBL" id="CP029513">
    <property type="protein sequence ID" value="AYU77258.1"/>
    <property type="molecule type" value="Genomic_DNA"/>
</dbReference>
<evidence type="ECO:0000313" key="3">
    <source>
        <dbReference type="Proteomes" id="UP000274082"/>
    </source>
</evidence>
<feature type="region of interest" description="Disordered" evidence="1">
    <location>
        <begin position="1"/>
        <end position="34"/>
    </location>
</feature>
<evidence type="ECO:0000256" key="1">
    <source>
        <dbReference type="SAM" id="MobiDB-lite"/>
    </source>
</evidence>
<dbReference type="OrthoDB" id="264045at2759"/>
<proteinExistence type="predicted"/>
<dbReference type="VEuPathDB" id="TriTrypDB:LdCL_140006600"/>
<dbReference type="Proteomes" id="UP000274082">
    <property type="component" value="Chromosome 14"/>
</dbReference>
<dbReference type="VEuPathDB" id="TriTrypDB:LDHU3_14.0230"/>
<feature type="compositionally biased region" description="Polar residues" evidence="1">
    <location>
        <begin position="675"/>
        <end position="685"/>
    </location>
</feature>
<feature type="compositionally biased region" description="Low complexity" evidence="1">
    <location>
        <begin position="216"/>
        <end position="231"/>
    </location>
</feature>
<gene>
    <name evidence="2" type="ORF">LdCL_140006600</name>
</gene>
<feature type="region of interest" description="Disordered" evidence="1">
    <location>
        <begin position="641"/>
        <end position="685"/>
    </location>
</feature>
<dbReference type="VEuPathDB" id="TriTrypDB:LdBPK_140170.1"/>
<feature type="region of interest" description="Disordered" evidence="1">
    <location>
        <begin position="189"/>
        <end position="239"/>
    </location>
</feature>
<feature type="compositionally biased region" description="Basic and acidic residues" evidence="1">
    <location>
        <begin position="665"/>
        <end position="674"/>
    </location>
</feature>
<name>A0A3Q8I8P4_LEIDO</name>
<keyword evidence="3" id="KW-1185">Reference proteome</keyword>
<organism evidence="2 3">
    <name type="scientific">Leishmania donovani</name>
    <dbReference type="NCBI Taxonomy" id="5661"/>
    <lineage>
        <taxon>Eukaryota</taxon>
        <taxon>Discoba</taxon>
        <taxon>Euglenozoa</taxon>
        <taxon>Kinetoplastea</taxon>
        <taxon>Metakinetoplastina</taxon>
        <taxon>Trypanosomatida</taxon>
        <taxon>Trypanosomatidae</taxon>
        <taxon>Leishmaniinae</taxon>
        <taxon>Leishmania</taxon>
    </lineage>
</organism>
<dbReference type="AlphaFoldDB" id="A0A3Q8I8P4"/>
<accession>A0A3Q8I8P4</accession>